<comment type="caution">
    <text evidence="1">The sequence shown here is derived from an EMBL/GenBank/DDBJ whole genome shotgun (WGS) entry which is preliminary data.</text>
</comment>
<dbReference type="Proteomes" id="UP000037891">
    <property type="component" value="Unassembled WGS sequence"/>
</dbReference>
<sequence length="37" mass="4149">MTHNPLNLLNMFGVAVALPEAMQRLIARFHAMIVDNV</sequence>
<reference evidence="1 2" key="1">
    <citation type="submission" date="2015-07" db="EMBL/GenBank/DDBJ databases">
        <authorList>
            <person name="Noorani M."/>
        </authorList>
    </citation>
    <scope>NUCLEOTIDE SEQUENCE [LARGE SCALE GENOMIC DNA]</scope>
    <source>
        <strain evidence="1 2">0788_9</strain>
    </source>
</reference>
<reference evidence="1 2" key="2">
    <citation type="submission" date="2015-10" db="EMBL/GenBank/DDBJ databases">
        <title>Comparative genomics and high-throughput reverse genetic screens identify a new phytobacterial MAMP and an Arabidopsis receptor required for immune elicitation.</title>
        <authorList>
            <person name="Mott G.A."/>
            <person name="Thakur S."/>
            <person name="Wang P.W."/>
            <person name="Desveaux D."/>
            <person name="Guttman D.S."/>
        </authorList>
    </citation>
    <scope>NUCLEOTIDE SEQUENCE [LARGE SCALE GENOMIC DNA]</scope>
    <source>
        <strain evidence="1 2">0788_9</strain>
    </source>
</reference>
<dbReference type="EMBL" id="LGLN01000065">
    <property type="protein sequence ID" value="KPC28148.1"/>
    <property type="molecule type" value="Genomic_DNA"/>
</dbReference>
<proteinExistence type="predicted"/>
<evidence type="ECO:0000313" key="2">
    <source>
        <dbReference type="Proteomes" id="UP000037891"/>
    </source>
</evidence>
<accession>A0A0N0X946</accession>
<organism evidence="1 2">
    <name type="scientific">Pseudomonas syringae pv. cilantro</name>
    <dbReference type="NCBI Taxonomy" id="81035"/>
    <lineage>
        <taxon>Bacteria</taxon>
        <taxon>Pseudomonadati</taxon>
        <taxon>Pseudomonadota</taxon>
        <taxon>Gammaproteobacteria</taxon>
        <taxon>Pseudomonadales</taxon>
        <taxon>Pseudomonadaceae</taxon>
        <taxon>Pseudomonas</taxon>
        <taxon>Pseudomonas syringae</taxon>
    </lineage>
</organism>
<dbReference type="AlphaFoldDB" id="A0A0N0X946"/>
<gene>
    <name evidence="1" type="ORF">ABJ99_3305</name>
</gene>
<name>A0A0N0X946_PSESX</name>
<protein>
    <submittedName>
        <fullName evidence="1">Uncharacterized protein</fullName>
    </submittedName>
</protein>
<evidence type="ECO:0000313" key="1">
    <source>
        <dbReference type="EMBL" id="KPC28148.1"/>
    </source>
</evidence>
<dbReference type="PATRIC" id="fig|81035.3.peg.3541"/>